<dbReference type="RefSeq" id="WP_099369231.1">
    <property type="nucleotide sequence ID" value="NZ_JBHTKY010000001.1"/>
</dbReference>
<dbReference type="PRINTS" id="PR00038">
    <property type="entry name" value="HTHLUXR"/>
</dbReference>
<dbReference type="PANTHER" id="PTHR44688:SF16">
    <property type="entry name" value="DNA-BINDING TRANSCRIPTIONAL ACTIVATOR DEVR_DOSR"/>
    <property type="match status" value="1"/>
</dbReference>
<reference evidence="7" key="1">
    <citation type="journal article" date="2019" name="Int. J. Syst. Evol. Microbiol.">
        <title>The Global Catalogue of Microorganisms (GCM) 10K type strain sequencing project: providing services to taxonomists for standard genome sequencing and annotation.</title>
        <authorList>
            <consortium name="The Broad Institute Genomics Platform"/>
            <consortium name="The Broad Institute Genome Sequencing Center for Infectious Disease"/>
            <person name="Wu L."/>
            <person name="Ma J."/>
        </authorList>
    </citation>
    <scope>NUCLEOTIDE SEQUENCE [LARGE SCALE GENOMIC DNA]</scope>
    <source>
        <strain evidence="7">CCUG 52468</strain>
    </source>
</reference>
<gene>
    <name evidence="6" type="ORF">ACFQ2C_00685</name>
</gene>
<sequence length="245" mass="28733">MEWNEFLKTAHELTNRLSVANSREFNDHLDLKLDLYYFIYDCINPQIITCSDGISNVLGYNPIDFTLEKFFDLIHPDDKDIFMKHEHLALDFCLSLEIEKQKDYKIIHDFRMRKSDGYYLRIMQQTAAYEISESAVLKTIIQHMDITNIKASPVPELHFIGRNGHPSYYNIETKADIVKRSTLKFTKRELEILNLLDQANTSEEIANKLFISIHTVRTHRKNLLHKTGCENTIDLLKIVKTLKLL</sequence>
<dbReference type="SUPFAM" id="SSF46894">
    <property type="entry name" value="C-terminal effector domain of the bipartite response regulators"/>
    <property type="match status" value="1"/>
</dbReference>
<keyword evidence="2" id="KW-0238">DNA-binding</keyword>
<keyword evidence="3" id="KW-0804">Transcription</keyword>
<dbReference type="InterPro" id="IPR013655">
    <property type="entry name" value="PAS_fold_3"/>
</dbReference>
<feature type="domain" description="PAS" evidence="5">
    <location>
        <begin position="21"/>
        <end position="91"/>
    </location>
</feature>
<dbReference type="Proteomes" id="UP001597205">
    <property type="component" value="Unassembled WGS sequence"/>
</dbReference>
<dbReference type="Gene3D" id="1.10.10.10">
    <property type="entry name" value="Winged helix-like DNA-binding domain superfamily/Winged helix DNA-binding domain"/>
    <property type="match status" value="1"/>
</dbReference>
<dbReference type="PROSITE" id="PS50112">
    <property type="entry name" value="PAS"/>
    <property type="match status" value="1"/>
</dbReference>
<evidence type="ECO:0000256" key="1">
    <source>
        <dbReference type="ARBA" id="ARBA00023015"/>
    </source>
</evidence>
<feature type="domain" description="HTH luxR-type" evidence="4">
    <location>
        <begin position="178"/>
        <end position="243"/>
    </location>
</feature>
<dbReference type="Pfam" id="PF08447">
    <property type="entry name" value="PAS_3"/>
    <property type="match status" value="1"/>
</dbReference>
<dbReference type="InterPro" id="IPR000014">
    <property type="entry name" value="PAS"/>
</dbReference>
<dbReference type="SMART" id="SM00421">
    <property type="entry name" value="HTH_LUXR"/>
    <property type="match status" value="1"/>
</dbReference>
<dbReference type="PANTHER" id="PTHR44688">
    <property type="entry name" value="DNA-BINDING TRANSCRIPTIONAL ACTIVATOR DEVR_DOSR"/>
    <property type="match status" value="1"/>
</dbReference>
<dbReference type="SUPFAM" id="SSF55785">
    <property type="entry name" value="PYP-like sensor domain (PAS domain)"/>
    <property type="match status" value="1"/>
</dbReference>
<keyword evidence="1" id="KW-0805">Transcription regulation</keyword>
<accession>A0ABW3RGR6</accession>
<organism evidence="6 7">
    <name type="scientific">Sphingobacterium daejeonense</name>
    <dbReference type="NCBI Taxonomy" id="371142"/>
    <lineage>
        <taxon>Bacteria</taxon>
        <taxon>Pseudomonadati</taxon>
        <taxon>Bacteroidota</taxon>
        <taxon>Sphingobacteriia</taxon>
        <taxon>Sphingobacteriales</taxon>
        <taxon>Sphingobacteriaceae</taxon>
        <taxon>Sphingobacterium</taxon>
    </lineage>
</organism>
<dbReference type="InterPro" id="IPR000792">
    <property type="entry name" value="Tscrpt_reg_LuxR_C"/>
</dbReference>
<evidence type="ECO:0000256" key="2">
    <source>
        <dbReference type="ARBA" id="ARBA00023125"/>
    </source>
</evidence>
<evidence type="ECO:0000313" key="6">
    <source>
        <dbReference type="EMBL" id="MFD1164112.1"/>
    </source>
</evidence>
<proteinExistence type="predicted"/>
<keyword evidence="7" id="KW-1185">Reference proteome</keyword>
<protein>
    <submittedName>
        <fullName evidence="6">LuxR C-terminal-related transcriptional regulator</fullName>
    </submittedName>
</protein>
<evidence type="ECO:0000313" key="7">
    <source>
        <dbReference type="Proteomes" id="UP001597205"/>
    </source>
</evidence>
<evidence type="ECO:0000259" key="4">
    <source>
        <dbReference type="PROSITE" id="PS50043"/>
    </source>
</evidence>
<dbReference type="Pfam" id="PF00196">
    <property type="entry name" value="GerE"/>
    <property type="match status" value="1"/>
</dbReference>
<dbReference type="Gene3D" id="3.30.450.20">
    <property type="entry name" value="PAS domain"/>
    <property type="match status" value="1"/>
</dbReference>
<dbReference type="EMBL" id="JBHTKY010000001">
    <property type="protein sequence ID" value="MFD1164112.1"/>
    <property type="molecule type" value="Genomic_DNA"/>
</dbReference>
<comment type="caution">
    <text evidence="6">The sequence shown here is derived from an EMBL/GenBank/DDBJ whole genome shotgun (WGS) entry which is preliminary data.</text>
</comment>
<dbReference type="PROSITE" id="PS50043">
    <property type="entry name" value="HTH_LUXR_2"/>
    <property type="match status" value="1"/>
</dbReference>
<name>A0ABW3RGR6_9SPHI</name>
<dbReference type="InterPro" id="IPR035965">
    <property type="entry name" value="PAS-like_dom_sf"/>
</dbReference>
<dbReference type="InterPro" id="IPR016032">
    <property type="entry name" value="Sig_transdc_resp-reg_C-effctor"/>
</dbReference>
<evidence type="ECO:0000259" key="5">
    <source>
        <dbReference type="PROSITE" id="PS50112"/>
    </source>
</evidence>
<dbReference type="InterPro" id="IPR036388">
    <property type="entry name" value="WH-like_DNA-bd_sf"/>
</dbReference>
<dbReference type="CDD" id="cd06170">
    <property type="entry name" value="LuxR_C_like"/>
    <property type="match status" value="1"/>
</dbReference>
<evidence type="ECO:0000256" key="3">
    <source>
        <dbReference type="ARBA" id="ARBA00023163"/>
    </source>
</evidence>